<dbReference type="GO" id="GO:0005886">
    <property type="term" value="C:plasma membrane"/>
    <property type="evidence" value="ECO:0007669"/>
    <property type="project" value="InterPro"/>
</dbReference>
<feature type="non-terminal residue" evidence="3">
    <location>
        <position position="1"/>
    </location>
</feature>
<sequence>GDAGRDTAARQQRQPAPPARVVVLDPLPPEAAGTERARVALPARAGGTVRVALDGIAPLPRGEYLELWLLRDGEDMVSLGSFRAGADGRVRVTLPLGVDPAGARYVDVSVERDDGDPTHSRRSVLRSAALS</sequence>
<dbReference type="AlphaFoldDB" id="A0A6J4RXF9"/>
<evidence type="ECO:0000259" key="2">
    <source>
        <dbReference type="Pfam" id="PF10099"/>
    </source>
</evidence>
<evidence type="ECO:0000313" key="3">
    <source>
        <dbReference type="EMBL" id="CAA9477739.1"/>
    </source>
</evidence>
<dbReference type="InterPro" id="IPR018764">
    <property type="entry name" value="RskA_C"/>
</dbReference>
<proteinExistence type="predicted"/>
<feature type="domain" description="Anti-sigma K factor RskA C-terminal" evidence="2">
    <location>
        <begin position="8"/>
        <end position="120"/>
    </location>
</feature>
<gene>
    <name evidence="3" type="ORF">AVDCRST_MAG13-962</name>
</gene>
<dbReference type="EMBL" id="CADCVO010000146">
    <property type="protein sequence ID" value="CAA9477739.1"/>
    <property type="molecule type" value="Genomic_DNA"/>
</dbReference>
<feature type="region of interest" description="Disordered" evidence="1">
    <location>
        <begin position="111"/>
        <end position="131"/>
    </location>
</feature>
<protein>
    <recommendedName>
        <fullName evidence="2">Anti-sigma K factor RskA C-terminal domain-containing protein</fullName>
    </recommendedName>
</protein>
<evidence type="ECO:0000256" key="1">
    <source>
        <dbReference type="SAM" id="MobiDB-lite"/>
    </source>
</evidence>
<organism evidence="3">
    <name type="scientific">uncultured Solirubrobacteraceae bacterium</name>
    <dbReference type="NCBI Taxonomy" id="1162706"/>
    <lineage>
        <taxon>Bacteria</taxon>
        <taxon>Bacillati</taxon>
        <taxon>Actinomycetota</taxon>
        <taxon>Thermoleophilia</taxon>
        <taxon>Solirubrobacterales</taxon>
        <taxon>Solirubrobacteraceae</taxon>
        <taxon>environmental samples</taxon>
    </lineage>
</organism>
<dbReference type="Pfam" id="PF10099">
    <property type="entry name" value="RskA_C"/>
    <property type="match status" value="1"/>
</dbReference>
<reference evidence="3" key="1">
    <citation type="submission" date="2020-02" db="EMBL/GenBank/DDBJ databases">
        <authorList>
            <person name="Meier V. D."/>
        </authorList>
    </citation>
    <scope>NUCLEOTIDE SEQUENCE</scope>
    <source>
        <strain evidence="3">AVDCRST_MAG13</strain>
    </source>
</reference>
<name>A0A6J4RXF9_9ACTN</name>
<accession>A0A6J4RXF9</accession>